<keyword evidence="1" id="KW-0106">Calcium</keyword>
<dbReference type="InterPro" id="IPR018247">
    <property type="entry name" value="EF_Hand_1_Ca_BS"/>
</dbReference>
<dbReference type="SUPFAM" id="SSF47473">
    <property type="entry name" value="EF-hand"/>
    <property type="match status" value="1"/>
</dbReference>
<feature type="region of interest" description="Disordered" evidence="3">
    <location>
        <begin position="491"/>
        <end position="526"/>
    </location>
</feature>
<evidence type="ECO:0000256" key="1">
    <source>
        <dbReference type="ARBA" id="ARBA00022837"/>
    </source>
</evidence>
<dbReference type="OrthoDB" id="309476at2759"/>
<feature type="compositionally biased region" description="Acidic residues" evidence="3">
    <location>
        <begin position="504"/>
        <end position="517"/>
    </location>
</feature>
<feature type="compositionally biased region" description="Polar residues" evidence="3">
    <location>
        <begin position="290"/>
        <end position="304"/>
    </location>
</feature>
<keyword evidence="6" id="KW-1185">Reference proteome</keyword>
<feature type="compositionally biased region" description="Polar residues" evidence="3">
    <location>
        <begin position="492"/>
        <end position="501"/>
    </location>
</feature>
<dbReference type="InParanoid" id="A0A0V0R580"/>
<dbReference type="Gene3D" id="1.10.238.10">
    <property type="entry name" value="EF-hand"/>
    <property type="match status" value="1"/>
</dbReference>
<evidence type="ECO:0000313" key="5">
    <source>
        <dbReference type="EMBL" id="KRX09546.1"/>
    </source>
</evidence>
<dbReference type="Pfam" id="PF13499">
    <property type="entry name" value="EF-hand_7"/>
    <property type="match status" value="1"/>
</dbReference>
<feature type="domain" description="EF-hand" evidence="4">
    <location>
        <begin position="546"/>
        <end position="581"/>
    </location>
</feature>
<comment type="caution">
    <text evidence="5">The sequence shown here is derived from an EMBL/GenBank/DDBJ whole genome shotgun (WGS) entry which is preliminary data.</text>
</comment>
<sequence length="1058" mass="123694">MINTSNSSINDILSSVDDDPMMKEMKAKLAQINNKYPDIGESVDEDIEEDYKEQNEEEEEEFEMMDAVDADENFYLTQEKQKKTNNQVQNSKSQSQSRQLSNRLSGSPQYYDTDSENQQISSGKSKQNQQYSQKIQEEIKEAEEQNRDDIIMQKMQKKLKEQKAKVAQSKGGTKPFYKAEKTDADTMVKDILKRHNIKLQEIQKKNEDLYVKEAIEKMKAKQVKQNLTYYDAEKDKQWVDVRTKTETGPKFQNKKIDNEKNAGKIASQIEYKLKGQRPPVAKSKVESKPVSDQQSVSTKQQFSVNIGAGVKTEREKGEMAQRKKIQSMATSAISKGPGLGDMQRLQKLKEKERQLKQKERERLLAEQAKKFVKEGQDFTEGKNNVIKNIKQSKEKNVQDPKEAKKEQIALAEKKRIDERNELEQEEIKRLRVQLRQLKEDGQVLQKTYKEVEQQKNQVLKKVKVYEKHPSVICLGDGQYTSFSLVPEKKDQQSMASTSIGDNSDILDDDQDVQEEDDKDKRSFDQDEQEAIMAMTVVEKLVTKLDESGKDLNDLFKMIDSDGDEILTIKEIQQGLPELEIDDFYQEDIDELIKILDENSDGLIDEQEFVQALESKLQQQKAYRKIMGNNKADPQELQLRTLDMQIRAKYVIRNFKKEKAVASVKDNKYKKLIQQLKKEEENYKKRQSLKKKVDVKQLEKELVMYQNKQRQVLDDKDKLKIMQQERISEIMDNIQDLLEKLNMYTEKVVAGKLELQQKKEMYQQIALKEIAYDQIKDRIHSLKKEREQDLLAQKAKREMQLKQKAGMQAESKKKLITLNETVNAALLVQKIVRGWKERIKAKKRKDLFVGAARLIGKAFILKKRDQGIKAGKDALVSAFKGMQELGMAGIRQRYLSIKNDIVYQKIDNDKVFQNYIKMGRDVIYKKIDVEKEIEDAMNAQMEMDIQQQELFQEMEQHKGEQAVYQQQIAEVDDKSSQLKPQIQDKWGQIIQRLQGHQFNKDIKQEDQHRTEAAQEKERFQRINEFLQDKIYDIKNQFIYRDNQYLKLGYLDVKIILTII</sequence>
<feature type="compositionally biased region" description="Basic and acidic residues" evidence="3">
    <location>
        <begin position="135"/>
        <end position="151"/>
    </location>
</feature>
<keyword evidence="2" id="KW-0175">Coiled coil</keyword>
<dbReference type="AlphaFoldDB" id="A0A0V0R580"/>
<accession>A0A0V0R580</accession>
<protein>
    <recommendedName>
        <fullName evidence="4">EF-hand domain-containing protein</fullName>
    </recommendedName>
</protein>
<name>A0A0V0R580_PSEPJ</name>
<feature type="region of interest" description="Disordered" evidence="3">
    <location>
        <begin position="36"/>
        <end position="152"/>
    </location>
</feature>
<dbReference type="SMART" id="SM00054">
    <property type="entry name" value="EFh"/>
    <property type="match status" value="2"/>
</dbReference>
<evidence type="ECO:0000259" key="4">
    <source>
        <dbReference type="PROSITE" id="PS50222"/>
    </source>
</evidence>
<organism evidence="5 6">
    <name type="scientific">Pseudocohnilembus persalinus</name>
    <name type="common">Ciliate</name>
    <dbReference type="NCBI Taxonomy" id="266149"/>
    <lineage>
        <taxon>Eukaryota</taxon>
        <taxon>Sar</taxon>
        <taxon>Alveolata</taxon>
        <taxon>Ciliophora</taxon>
        <taxon>Intramacronucleata</taxon>
        <taxon>Oligohymenophorea</taxon>
        <taxon>Scuticociliatia</taxon>
        <taxon>Philasterida</taxon>
        <taxon>Pseudocohnilembidae</taxon>
        <taxon>Pseudocohnilembus</taxon>
    </lineage>
</organism>
<dbReference type="InterPro" id="IPR002048">
    <property type="entry name" value="EF_hand_dom"/>
</dbReference>
<dbReference type="EMBL" id="LDAU01000048">
    <property type="protein sequence ID" value="KRX09546.1"/>
    <property type="molecule type" value="Genomic_DNA"/>
</dbReference>
<feature type="coiled-coil region" evidence="2">
    <location>
        <begin position="401"/>
        <end position="468"/>
    </location>
</feature>
<feature type="compositionally biased region" description="Low complexity" evidence="3">
    <location>
        <begin position="84"/>
        <end position="107"/>
    </location>
</feature>
<dbReference type="PROSITE" id="PS50222">
    <property type="entry name" value="EF_HAND_2"/>
    <property type="match status" value="2"/>
</dbReference>
<feature type="domain" description="EF-hand" evidence="4">
    <location>
        <begin position="583"/>
        <end position="618"/>
    </location>
</feature>
<dbReference type="CDD" id="cd00051">
    <property type="entry name" value="EFh"/>
    <property type="match status" value="1"/>
</dbReference>
<feature type="compositionally biased region" description="Acidic residues" evidence="3">
    <location>
        <begin position="41"/>
        <end position="72"/>
    </location>
</feature>
<gene>
    <name evidence="5" type="ORF">PPERSA_12289</name>
</gene>
<feature type="compositionally biased region" description="Basic and acidic residues" evidence="3">
    <location>
        <begin position="311"/>
        <end position="321"/>
    </location>
</feature>
<evidence type="ECO:0000256" key="3">
    <source>
        <dbReference type="SAM" id="MobiDB-lite"/>
    </source>
</evidence>
<reference evidence="5 6" key="1">
    <citation type="journal article" date="2015" name="Sci. Rep.">
        <title>Genome of the facultative scuticociliatosis pathogen Pseudocohnilembus persalinus provides insight into its virulence through horizontal gene transfer.</title>
        <authorList>
            <person name="Xiong J."/>
            <person name="Wang G."/>
            <person name="Cheng J."/>
            <person name="Tian M."/>
            <person name="Pan X."/>
            <person name="Warren A."/>
            <person name="Jiang C."/>
            <person name="Yuan D."/>
            <person name="Miao W."/>
        </authorList>
    </citation>
    <scope>NUCLEOTIDE SEQUENCE [LARGE SCALE GENOMIC DNA]</scope>
    <source>
        <strain evidence="5">36N120E</strain>
    </source>
</reference>
<dbReference type="PROSITE" id="PS50096">
    <property type="entry name" value="IQ"/>
    <property type="match status" value="1"/>
</dbReference>
<evidence type="ECO:0000256" key="2">
    <source>
        <dbReference type="SAM" id="Coils"/>
    </source>
</evidence>
<evidence type="ECO:0000313" key="6">
    <source>
        <dbReference type="Proteomes" id="UP000054937"/>
    </source>
</evidence>
<dbReference type="InterPro" id="IPR011992">
    <property type="entry name" value="EF-hand-dom_pair"/>
</dbReference>
<dbReference type="PROSITE" id="PS00018">
    <property type="entry name" value="EF_HAND_1"/>
    <property type="match status" value="1"/>
</dbReference>
<feature type="compositionally biased region" description="Polar residues" evidence="3">
    <location>
        <begin position="108"/>
        <end position="132"/>
    </location>
</feature>
<proteinExistence type="predicted"/>
<feature type="coiled-coil region" evidence="2">
    <location>
        <begin position="661"/>
        <end position="784"/>
    </location>
</feature>
<dbReference type="Proteomes" id="UP000054937">
    <property type="component" value="Unassembled WGS sequence"/>
</dbReference>
<dbReference type="GO" id="GO:0005509">
    <property type="term" value="F:calcium ion binding"/>
    <property type="evidence" value="ECO:0007669"/>
    <property type="project" value="InterPro"/>
</dbReference>
<feature type="region of interest" description="Disordered" evidence="3">
    <location>
        <begin position="270"/>
        <end position="353"/>
    </location>
</feature>